<dbReference type="EMBL" id="JAHDVG010000488">
    <property type="protein sequence ID" value="KAH1165132.1"/>
    <property type="molecule type" value="Genomic_DNA"/>
</dbReference>
<comment type="caution">
    <text evidence="1">The sequence shown here is derived from an EMBL/GenBank/DDBJ whole genome shotgun (WGS) entry which is preliminary data.</text>
</comment>
<keyword evidence="2" id="KW-1185">Reference proteome</keyword>
<dbReference type="AlphaFoldDB" id="A0A9D4ALN3"/>
<gene>
    <name evidence="1" type="ORF">KIL84_022691</name>
</gene>
<accession>A0A9D4ALN3</accession>
<protein>
    <submittedName>
        <fullName evidence="1">Uncharacterized protein</fullName>
    </submittedName>
</protein>
<organism evidence="1 2">
    <name type="scientific">Mauremys mutica</name>
    <name type="common">yellowpond turtle</name>
    <dbReference type="NCBI Taxonomy" id="74926"/>
    <lineage>
        <taxon>Eukaryota</taxon>
        <taxon>Metazoa</taxon>
        <taxon>Chordata</taxon>
        <taxon>Craniata</taxon>
        <taxon>Vertebrata</taxon>
        <taxon>Euteleostomi</taxon>
        <taxon>Archelosauria</taxon>
        <taxon>Testudinata</taxon>
        <taxon>Testudines</taxon>
        <taxon>Cryptodira</taxon>
        <taxon>Durocryptodira</taxon>
        <taxon>Testudinoidea</taxon>
        <taxon>Geoemydidae</taxon>
        <taxon>Geoemydinae</taxon>
        <taxon>Mauremys</taxon>
    </lineage>
</organism>
<sequence length="68" mass="7893">MRENTGCLFLGHGNCLNLLHLCRCSSQLSIWNPTFCIEQFHSAHSLLAHLASQWHTRDLHEKQPQRLL</sequence>
<dbReference type="Proteomes" id="UP000827986">
    <property type="component" value="Unassembled WGS sequence"/>
</dbReference>
<name>A0A9D4ALN3_9SAUR</name>
<reference evidence="1" key="1">
    <citation type="submission" date="2021-09" db="EMBL/GenBank/DDBJ databases">
        <title>The genome of Mauremys mutica provides insights into the evolution of semi-aquatic lifestyle.</title>
        <authorList>
            <person name="Gong S."/>
            <person name="Gao Y."/>
        </authorList>
    </citation>
    <scope>NUCLEOTIDE SEQUENCE</scope>
    <source>
        <strain evidence="1">MM-2020</strain>
        <tissue evidence="1">Muscle</tissue>
    </source>
</reference>
<proteinExistence type="predicted"/>
<evidence type="ECO:0000313" key="2">
    <source>
        <dbReference type="Proteomes" id="UP000827986"/>
    </source>
</evidence>
<evidence type="ECO:0000313" key="1">
    <source>
        <dbReference type="EMBL" id="KAH1165132.1"/>
    </source>
</evidence>